<protein>
    <recommendedName>
        <fullName evidence="3 6">L-lactate dehydrogenase</fullName>
        <shortName evidence="6">L-LDH</shortName>
        <ecNumber evidence="3 6">1.1.1.27</ecNumber>
    </recommendedName>
</protein>
<keyword evidence="5 6" id="KW-0520">NAD</keyword>
<dbReference type="Proteomes" id="UP000411588">
    <property type="component" value="Unassembled WGS sequence"/>
</dbReference>
<dbReference type="AlphaFoldDB" id="A0A031WJB9"/>
<dbReference type="Pfam" id="PF02866">
    <property type="entry name" value="Ldh_1_C"/>
    <property type="match status" value="1"/>
</dbReference>
<evidence type="ECO:0000313" key="13">
    <source>
        <dbReference type="EMBL" id="CDS87432.1"/>
    </source>
</evidence>
<evidence type="ECO:0000313" key="12">
    <source>
        <dbReference type="EMBL" id="CDS85933.1"/>
    </source>
</evidence>
<sequence>MAIKPRKISIVGSGHVGSHCGFSLITQGVCDELFMIDIDESKSKAQALDLADAVSYLPHKVHIEKGTFSDCKDSDIVVISVADSSEGPLRRQNTTRLDLLRPTIGMIKSIVKPIVDSGFDGIFVVISNPVDVVTNYIWEKSGFPKNKVIGTGTALDSTRLRRILSEETGIAQQSIQAYSMGEHGDSQMVPWSHVSIGGKPILDMIKDNPSTYSNLDLPSIVEKNKKTGISIINGKDCTEFGIGTALVEIVKAILHNEKKVLPVSTLLEGQYNERNVFAGVPCVIGKDGIEEIIEINMTEYEQNEFNKSCSVLREYIALSKTL</sequence>
<feature type="active site" description="Proton acceptor" evidence="6 7">
    <location>
        <position position="183"/>
    </location>
</feature>
<evidence type="ECO:0000256" key="1">
    <source>
        <dbReference type="ARBA" id="ARBA00004843"/>
    </source>
</evidence>
<feature type="binding site" evidence="6">
    <location>
        <position position="42"/>
    </location>
    <ligand>
        <name>NAD(+)</name>
        <dbReference type="ChEBI" id="CHEBI:57540"/>
    </ligand>
</feature>
<dbReference type="InterPro" id="IPR001236">
    <property type="entry name" value="Lactate/malate_DH_N"/>
</dbReference>
<dbReference type="GO" id="GO:0004459">
    <property type="term" value="F:L-lactate dehydrogenase (NAD+) activity"/>
    <property type="evidence" value="ECO:0007669"/>
    <property type="project" value="UniProtKB-UniRule"/>
</dbReference>
<dbReference type="PRINTS" id="PR00086">
    <property type="entry name" value="LLDHDRGNASE"/>
</dbReference>
<dbReference type="EC" id="1.1.1.27" evidence="3 6"/>
<dbReference type="EMBL" id="FUPS01000002">
    <property type="protein sequence ID" value="SJR91816.1"/>
    <property type="molecule type" value="Genomic_DNA"/>
</dbReference>
<comment type="function">
    <text evidence="6">Catalyzes the conversion of lactate to pyruvate.</text>
</comment>
<comment type="subcellular location">
    <subcellularLocation>
        <location evidence="6">Cytoplasm</location>
    </subcellularLocation>
</comment>
<accession>A0A031WJB9</accession>
<dbReference type="HAMAP" id="MF_00488">
    <property type="entry name" value="Lactate_dehydrog"/>
    <property type="match status" value="1"/>
</dbReference>
<keyword evidence="4 6" id="KW-0560">Oxidoreductase</keyword>
<dbReference type="InterPro" id="IPR001557">
    <property type="entry name" value="L-lactate/malate_DH"/>
</dbReference>
<evidence type="ECO:0000256" key="6">
    <source>
        <dbReference type="HAMAP-Rule" id="MF_00488"/>
    </source>
</evidence>
<dbReference type="SUPFAM" id="SSF51735">
    <property type="entry name" value="NAD(P)-binding Rossmann-fold domains"/>
    <property type="match status" value="1"/>
</dbReference>
<evidence type="ECO:0000313" key="15">
    <source>
        <dbReference type="EMBL" id="SJR91816.1"/>
    </source>
</evidence>
<comment type="caution">
    <text evidence="6">Lacks conserved residue(s) required for the propagation of feature annotation.</text>
</comment>
<feature type="binding site" evidence="9">
    <location>
        <begin position="12"/>
        <end position="17"/>
    </location>
    <ligand>
        <name>NAD(+)</name>
        <dbReference type="ChEBI" id="CHEBI:57540"/>
    </ligand>
</feature>
<dbReference type="InterPro" id="IPR018177">
    <property type="entry name" value="L-lactate_DH_AS"/>
</dbReference>
<dbReference type="PATRIC" id="fig|1496.1371.peg.956"/>
<reference evidence="14" key="4">
    <citation type="submission" date="2021-06" db="EMBL/GenBank/DDBJ databases">
        <authorList>
            <consortium name="NCBI Pathogen Detection Project"/>
        </authorList>
    </citation>
    <scope>NUCLEOTIDE SEQUENCE</scope>
    <source>
        <strain evidence="14">HN1000</strain>
    </source>
</reference>
<dbReference type="NCBIfam" id="TIGR01771">
    <property type="entry name" value="L-LDH-NAD"/>
    <property type="match status" value="1"/>
</dbReference>
<dbReference type="CDD" id="cd05291">
    <property type="entry name" value="HicDH_like"/>
    <property type="match status" value="1"/>
</dbReference>
<feature type="binding site" evidence="6">
    <location>
        <position position="16"/>
    </location>
    <ligand>
        <name>NAD(+)</name>
        <dbReference type="ChEBI" id="CHEBI:57540"/>
    </ligand>
</feature>
<proteinExistence type="inferred from homology"/>
<evidence type="ECO:0000256" key="3">
    <source>
        <dbReference type="ARBA" id="ARBA00012967"/>
    </source>
</evidence>
<dbReference type="EMBL" id="LK932402">
    <property type="protein sequence ID" value="CDS87432.1"/>
    <property type="molecule type" value="Genomic_DNA"/>
</dbReference>
<feature type="binding site" evidence="8">
    <location>
        <position position="128"/>
    </location>
    <ligand>
        <name>substrate</name>
    </ligand>
</feature>
<evidence type="ECO:0000256" key="7">
    <source>
        <dbReference type="PIRSR" id="PIRSR000102-1"/>
    </source>
</evidence>
<dbReference type="InterPro" id="IPR022383">
    <property type="entry name" value="Lactate/malate_DH_C"/>
</dbReference>
<dbReference type="EMBL" id="DAEPXK010000059">
    <property type="protein sequence ID" value="HBH1544092.1"/>
    <property type="molecule type" value="Genomic_DNA"/>
</dbReference>
<dbReference type="Gene3D" id="3.40.50.720">
    <property type="entry name" value="NAD(P)-binding Rossmann-like Domain"/>
    <property type="match status" value="1"/>
</dbReference>
<dbReference type="InterPro" id="IPR011304">
    <property type="entry name" value="L-lactate_DH"/>
</dbReference>
<dbReference type="PROSITE" id="PS00064">
    <property type="entry name" value="L_LDH"/>
    <property type="match status" value="1"/>
</dbReference>
<organism evidence="12">
    <name type="scientific">Clostridioides difficile</name>
    <name type="common">Peptoclostridium difficile</name>
    <dbReference type="NCBI Taxonomy" id="1496"/>
    <lineage>
        <taxon>Bacteria</taxon>
        <taxon>Bacillati</taxon>
        <taxon>Bacillota</taxon>
        <taxon>Clostridia</taxon>
        <taxon>Peptostreptococcales</taxon>
        <taxon>Peptostreptococcaceae</taxon>
        <taxon>Clostridioides</taxon>
    </lineage>
</organism>
<feature type="binding site" evidence="6">
    <location>
        <position position="109"/>
    </location>
    <ligand>
        <name>NAD(+)</name>
        <dbReference type="ChEBI" id="CHEBI:57540"/>
    </ligand>
</feature>
<feature type="binding site" evidence="6 9">
    <location>
        <position position="37"/>
    </location>
    <ligand>
        <name>NAD(+)</name>
        <dbReference type="ChEBI" id="CHEBI:57540"/>
    </ligand>
</feature>
<evidence type="ECO:0000256" key="4">
    <source>
        <dbReference type="ARBA" id="ARBA00023002"/>
    </source>
</evidence>
<dbReference type="GO" id="GO:0005737">
    <property type="term" value="C:cytoplasm"/>
    <property type="evidence" value="ECO:0007669"/>
    <property type="project" value="UniProtKB-SubCell"/>
</dbReference>
<feature type="domain" description="Lactate/malate dehydrogenase C-terminal" evidence="11">
    <location>
        <begin position="153"/>
        <end position="317"/>
    </location>
</feature>
<dbReference type="PANTHER" id="PTHR43128:SF31">
    <property type="entry name" value="L-LACTATE DEHYDROGENASE"/>
    <property type="match status" value="1"/>
</dbReference>
<dbReference type="Pfam" id="PF00056">
    <property type="entry name" value="Ldh_1_N"/>
    <property type="match status" value="1"/>
</dbReference>
<comment type="similarity">
    <text evidence="2 6">Belongs to the LDH/MDH superfamily. LDH family.</text>
</comment>
<evidence type="ECO:0000256" key="9">
    <source>
        <dbReference type="PIRSR" id="PIRSR000102-3"/>
    </source>
</evidence>
<feature type="binding site" evidence="6">
    <location>
        <begin position="156"/>
        <end position="159"/>
    </location>
    <ligand>
        <name>substrate</name>
    </ligand>
</feature>
<dbReference type="NCBIfam" id="NF000824">
    <property type="entry name" value="PRK00066.1"/>
    <property type="match status" value="1"/>
</dbReference>
<feature type="binding site" evidence="6">
    <location>
        <position position="151"/>
    </location>
    <ligand>
        <name>NAD(+)</name>
        <dbReference type="ChEBI" id="CHEBI:57540"/>
    </ligand>
</feature>
<dbReference type="GeneID" id="66354560"/>
<dbReference type="PIRSF" id="PIRSF000102">
    <property type="entry name" value="Lac_mal_DH"/>
    <property type="match status" value="1"/>
</dbReference>
<evidence type="ECO:0000313" key="17">
    <source>
        <dbReference type="Proteomes" id="UP000189137"/>
    </source>
</evidence>
<evidence type="ECO:0000256" key="5">
    <source>
        <dbReference type="ARBA" id="ARBA00023027"/>
    </source>
</evidence>
<keyword evidence="6" id="KW-0963">Cytoplasm</keyword>
<feature type="binding site" evidence="6 8">
    <location>
        <position position="96"/>
    </location>
    <ligand>
        <name>substrate</name>
    </ligand>
</feature>
<gene>
    <name evidence="6 12" type="primary">ldh</name>
    <name evidence="15" type="synonym">ldhB</name>
    <name evidence="12" type="ORF">BN1096_520556</name>
    <name evidence="13" type="ORF">BN1097_630057</name>
    <name evidence="14" type="ORF">KRM00_003636</name>
    <name evidence="16" type="ORF">SAMEA1402399_00587</name>
    <name evidence="15" type="ORF">SAMEA3375112_00610</name>
</gene>
<evidence type="ECO:0000313" key="14">
    <source>
        <dbReference type="EMBL" id="HBH1544092.1"/>
    </source>
</evidence>
<reference evidence="15 17" key="2">
    <citation type="submission" date="2017-02" db="EMBL/GenBank/DDBJ databases">
        <authorList>
            <consortium name="Pathogen Informatics"/>
        </authorList>
    </citation>
    <scope>NUCLEOTIDE SEQUENCE [LARGE SCALE GENOMIC DNA]</scope>
    <source>
        <strain evidence="18">clo34</strain>
        <strain evidence="16">Clo34</strain>
        <strain evidence="15 17">VRECD0157</strain>
    </source>
</reference>
<dbReference type="Proteomes" id="UP000189137">
    <property type="component" value="Unassembled WGS sequence"/>
</dbReference>
<dbReference type="EMBL" id="LK932505">
    <property type="protein sequence ID" value="CDS85933.1"/>
    <property type="molecule type" value="Genomic_DNA"/>
</dbReference>
<dbReference type="PANTHER" id="PTHR43128">
    <property type="entry name" value="L-2-HYDROXYCARBOXYLATE DEHYDROGENASE (NAD(P)(+))"/>
    <property type="match status" value="1"/>
</dbReference>
<dbReference type="RefSeq" id="WP_003433957.1">
    <property type="nucleotide sequence ID" value="NZ_AP031492.1"/>
</dbReference>
<reference evidence="14" key="3">
    <citation type="journal article" date="2018" name="Genome Biol.">
        <title>SKESA: strategic k-mer extension for scrupulous assemblies.</title>
        <authorList>
            <person name="Souvorov A."/>
            <person name="Agarwala R."/>
            <person name="Lipman D.J."/>
        </authorList>
    </citation>
    <scope>NUCLEOTIDE SEQUENCE</scope>
    <source>
        <strain evidence="14">HN1000</strain>
    </source>
</reference>
<feature type="binding site" evidence="6">
    <location>
        <begin position="128"/>
        <end position="131"/>
    </location>
    <ligand>
        <name>substrate</name>
    </ligand>
</feature>
<evidence type="ECO:0000256" key="2">
    <source>
        <dbReference type="ARBA" id="ARBA00006054"/>
    </source>
</evidence>
<dbReference type="GO" id="GO:0006096">
    <property type="term" value="P:glycolytic process"/>
    <property type="evidence" value="ECO:0007669"/>
    <property type="project" value="UniProtKB-UniRule"/>
</dbReference>
<feature type="binding site" evidence="6 9">
    <location>
        <begin position="126"/>
        <end position="128"/>
    </location>
    <ligand>
        <name>NAD(+)</name>
        <dbReference type="ChEBI" id="CHEBI:57540"/>
    </ligand>
</feature>
<dbReference type="InterPro" id="IPR015955">
    <property type="entry name" value="Lactate_DH/Glyco_Ohase_4_C"/>
</dbReference>
<evidence type="ECO:0000256" key="8">
    <source>
        <dbReference type="PIRSR" id="PIRSR000102-2"/>
    </source>
</evidence>
<comment type="pathway">
    <text evidence="1 6">Fermentation; pyruvate fermentation to lactate; (S)-lactate from pyruvate: step 1/1.</text>
</comment>
<dbReference type="UniPathway" id="UPA00554">
    <property type="reaction ID" value="UER00611"/>
</dbReference>
<comment type="catalytic activity">
    <reaction evidence="6">
        <text>(S)-lactate + NAD(+) = pyruvate + NADH + H(+)</text>
        <dbReference type="Rhea" id="RHEA:23444"/>
        <dbReference type="ChEBI" id="CHEBI:15361"/>
        <dbReference type="ChEBI" id="CHEBI:15378"/>
        <dbReference type="ChEBI" id="CHEBI:16651"/>
        <dbReference type="ChEBI" id="CHEBI:57540"/>
        <dbReference type="ChEBI" id="CHEBI:57945"/>
        <dbReference type="EC" id="1.1.1.27"/>
    </reaction>
</comment>
<comment type="subunit">
    <text evidence="6">Homotetramer.</text>
</comment>
<evidence type="ECO:0000313" key="18">
    <source>
        <dbReference type="Proteomes" id="UP000411588"/>
    </source>
</evidence>
<dbReference type="InterPro" id="IPR036291">
    <property type="entry name" value="NAD(P)-bd_dom_sf"/>
</dbReference>
<feature type="binding site" evidence="8">
    <location>
        <position position="159"/>
    </location>
    <ligand>
        <name>substrate</name>
    </ligand>
</feature>
<dbReference type="Proteomes" id="UP000878956">
    <property type="component" value="Unassembled WGS sequence"/>
</dbReference>
<dbReference type="GO" id="GO:0006089">
    <property type="term" value="P:lactate metabolic process"/>
    <property type="evidence" value="ECO:0007669"/>
    <property type="project" value="TreeGrafter"/>
</dbReference>
<evidence type="ECO:0000313" key="16">
    <source>
        <dbReference type="EMBL" id="VFD29542.1"/>
    </source>
</evidence>
<name>A0A031WJB9_CLODI</name>
<dbReference type="EMBL" id="CAADAN010000001">
    <property type="protein sequence ID" value="VFD29542.1"/>
    <property type="molecule type" value="Genomic_DNA"/>
</dbReference>
<evidence type="ECO:0000259" key="11">
    <source>
        <dbReference type="Pfam" id="PF02866"/>
    </source>
</evidence>
<reference evidence="12" key="1">
    <citation type="submission" date="2014-07" db="EMBL/GenBank/DDBJ databases">
        <authorList>
            <person name="Monot Marc"/>
        </authorList>
    </citation>
    <scope>NUCLEOTIDE SEQUENCE</scope>
    <source>
        <strain evidence="13">7032994</strain>
    </source>
</reference>
<dbReference type="SUPFAM" id="SSF56327">
    <property type="entry name" value="LDH C-terminal domain-like"/>
    <property type="match status" value="1"/>
</dbReference>
<feature type="domain" description="Lactate/malate dehydrogenase N-terminal" evidence="10">
    <location>
        <begin position="7"/>
        <end position="150"/>
    </location>
</feature>
<feature type="binding site" evidence="8">
    <location>
        <position position="90"/>
    </location>
    <ligand>
        <name>substrate</name>
    </ligand>
</feature>
<dbReference type="Gene3D" id="3.90.110.10">
    <property type="entry name" value="Lactate dehydrogenase/glycoside hydrolase, family 4, C-terminal"/>
    <property type="match status" value="1"/>
</dbReference>
<evidence type="ECO:0000259" key="10">
    <source>
        <dbReference type="Pfam" id="PF00056"/>
    </source>
</evidence>
<feature type="binding site" evidence="6">
    <location>
        <position position="238"/>
    </location>
    <ligand>
        <name>substrate</name>
    </ligand>
</feature>